<organism evidence="1 2">
    <name type="scientific">Hyalomma asiaticum</name>
    <name type="common">Tick</name>
    <dbReference type="NCBI Taxonomy" id="266040"/>
    <lineage>
        <taxon>Eukaryota</taxon>
        <taxon>Metazoa</taxon>
        <taxon>Ecdysozoa</taxon>
        <taxon>Arthropoda</taxon>
        <taxon>Chelicerata</taxon>
        <taxon>Arachnida</taxon>
        <taxon>Acari</taxon>
        <taxon>Parasitiformes</taxon>
        <taxon>Ixodida</taxon>
        <taxon>Ixodoidea</taxon>
        <taxon>Ixodidae</taxon>
        <taxon>Hyalomminae</taxon>
        <taxon>Hyalomma</taxon>
    </lineage>
</organism>
<evidence type="ECO:0000313" key="1">
    <source>
        <dbReference type="EMBL" id="KAH6928800.1"/>
    </source>
</evidence>
<accession>A0ACB7S2G8</accession>
<reference evidence="1" key="1">
    <citation type="submission" date="2020-05" db="EMBL/GenBank/DDBJ databases">
        <title>Large-scale comparative analyses of tick genomes elucidate their genetic diversity and vector capacities.</title>
        <authorList>
            <person name="Jia N."/>
            <person name="Wang J."/>
            <person name="Shi W."/>
            <person name="Du L."/>
            <person name="Sun Y."/>
            <person name="Zhan W."/>
            <person name="Jiang J."/>
            <person name="Wang Q."/>
            <person name="Zhang B."/>
            <person name="Ji P."/>
            <person name="Sakyi L.B."/>
            <person name="Cui X."/>
            <person name="Yuan T."/>
            <person name="Jiang B."/>
            <person name="Yang W."/>
            <person name="Lam T.T.-Y."/>
            <person name="Chang Q."/>
            <person name="Ding S."/>
            <person name="Wang X."/>
            <person name="Zhu J."/>
            <person name="Ruan X."/>
            <person name="Zhao L."/>
            <person name="Wei J."/>
            <person name="Que T."/>
            <person name="Du C."/>
            <person name="Cheng J."/>
            <person name="Dai P."/>
            <person name="Han X."/>
            <person name="Huang E."/>
            <person name="Gao Y."/>
            <person name="Liu J."/>
            <person name="Shao H."/>
            <person name="Ye R."/>
            <person name="Li L."/>
            <person name="Wei W."/>
            <person name="Wang X."/>
            <person name="Wang C."/>
            <person name="Yang T."/>
            <person name="Huo Q."/>
            <person name="Li W."/>
            <person name="Guo W."/>
            <person name="Chen H."/>
            <person name="Zhou L."/>
            <person name="Ni X."/>
            <person name="Tian J."/>
            <person name="Zhou Y."/>
            <person name="Sheng Y."/>
            <person name="Liu T."/>
            <person name="Pan Y."/>
            <person name="Xia L."/>
            <person name="Li J."/>
            <person name="Zhao F."/>
            <person name="Cao W."/>
        </authorList>
    </citation>
    <scope>NUCLEOTIDE SEQUENCE</scope>
    <source>
        <strain evidence="1">Hyas-2018</strain>
    </source>
</reference>
<name>A0ACB7S2G8_HYAAI</name>
<dbReference type="Proteomes" id="UP000821845">
    <property type="component" value="Chromosome 6"/>
</dbReference>
<proteinExistence type="predicted"/>
<sequence>MSRSPINEGRNSPTRQRATPVELTPVHQRASRRLRGDSPEFAPLSFTPRETRTTDAATMTSQALQRILLAPRAWTMDIKRGHAKRFVERRHCESDDTSKPGLYRRVPTASIFC</sequence>
<gene>
    <name evidence="1" type="ORF">HPB50_019786</name>
</gene>
<keyword evidence="2" id="KW-1185">Reference proteome</keyword>
<evidence type="ECO:0000313" key="2">
    <source>
        <dbReference type="Proteomes" id="UP000821845"/>
    </source>
</evidence>
<comment type="caution">
    <text evidence="1">The sequence shown here is derived from an EMBL/GenBank/DDBJ whole genome shotgun (WGS) entry which is preliminary data.</text>
</comment>
<protein>
    <submittedName>
        <fullName evidence="1">Uncharacterized protein</fullName>
    </submittedName>
</protein>
<dbReference type="EMBL" id="CM023486">
    <property type="protein sequence ID" value="KAH6928800.1"/>
    <property type="molecule type" value="Genomic_DNA"/>
</dbReference>